<comment type="similarity">
    <text evidence="1">Belongs to the AHA1 family.</text>
</comment>
<protein>
    <submittedName>
        <fullName evidence="3">Uncharacterized conserved protein</fullName>
    </submittedName>
</protein>
<proteinExistence type="inferred from homology"/>
<dbReference type="eggNOG" id="COG3832">
    <property type="taxonomic scope" value="Bacteria"/>
</dbReference>
<sequence>MTLTESLPVVEAVRRALEIDEQPDEGHRRVRVVLTLTTNISRAPARLWPLFTVPRELAHWFGPVTGELVEGGRFQAPGGVHGRILEVESPHRIGLAWGRGEREDPLLIRLDPEDDGTTELTLRRTELLDAEEFERAGAGSLALEWEIALLALAARTDGWRDSCLTSPPAPTPDWLHGPQGTDYVRAWSVRWAAEALAAGVDEATARRGEKETLRRHLDA</sequence>
<dbReference type="SUPFAM" id="SSF55961">
    <property type="entry name" value="Bet v1-like"/>
    <property type="match status" value="1"/>
</dbReference>
<dbReference type="InterPro" id="IPR023393">
    <property type="entry name" value="START-like_dom_sf"/>
</dbReference>
<accession>C7MAN5</accession>
<name>C7MAN5_BRAFD</name>
<keyword evidence="4" id="KW-1185">Reference proteome</keyword>
<dbReference type="PATRIC" id="fig|446465.5.peg.937"/>
<dbReference type="Gene3D" id="3.30.530.20">
    <property type="match status" value="1"/>
</dbReference>
<organism evidence="3 4">
    <name type="scientific">Brachybacterium faecium (strain ATCC 43885 / DSM 4810 / JCM 11609 / LMG 19847 / NBRC 14762 / NCIMB 9860 / 6-10)</name>
    <dbReference type="NCBI Taxonomy" id="446465"/>
    <lineage>
        <taxon>Bacteria</taxon>
        <taxon>Bacillati</taxon>
        <taxon>Actinomycetota</taxon>
        <taxon>Actinomycetes</taxon>
        <taxon>Micrococcales</taxon>
        <taxon>Dermabacteraceae</taxon>
        <taxon>Brachybacterium</taxon>
    </lineage>
</organism>
<gene>
    <name evidence="3" type="ordered locus">Bfae_09400</name>
</gene>
<dbReference type="Pfam" id="PF08327">
    <property type="entry name" value="AHSA1"/>
    <property type="match status" value="1"/>
</dbReference>
<evidence type="ECO:0000259" key="2">
    <source>
        <dbReference type="Pfam" id="PF08327"/>
    </source>
</evidence>
<reference evidence="3 4" key="1">
    <citation type="journal article" date="2009" name="Stand. Genomic Sci.">
        <title>Complete genome sequence of Brachybacterium faecium type strain (Schefferle 6-10).</title>
        <authorList>
            <person name="Lapidus A."/>
            <person name="Pukall R."/>
            <person name="Labuttii K."/>
            <person name="Copeland A."/>
            <person name="Del Rio T.G."/>
            <person name="Nolan M."/>
            <person name="Chen F."/>
            <person name="Lucas S."/>
            <person name="Tice H."/>
            <person name="Cheng J.F."/>
            <person name="Bruce D."/>
            <person name="Goodwin L."/>
            <person name="Pitluck S."/>
            <person name="Rohde M."/>
            <person name="Goker M."/>
            <person name="Pati A."/>
            <person name="Ivanova N."/>
            <person name="Mavrommatis K."/>
            <person name="Chen A."/>
            <person name="Palaniappan K."/>
            <person name="D'haeseleer P."/>
            <person name="Chain P."/>
            <person name="Bristow J."/>
            <person name="Eisen J.A."/>
            <person name="Markowitz V."/>
            <person name="Hugenholtz P."/>
            <person name="Kyrpides N.C."/>
            <person name="Klenk H.P."/>
        </authorList>
    </citation>
    <scope>NUCLEOTIDE SEQUENCE [LARGE SCALE GENOMIC DNA]</scope>
    <source>
        <strain evidence="4">ATCC 43885 / DSM 4810 / JCM 11609 / LMG 19847 / NBRC 14762 / NCIMB 9860 / 6-10</strain>
    </source>
</reference>
<dbReference type="InterPro" id="IPR013538">
    <property type="entry name" value="ASHA1/2-like_C"/>
</dbReference>
<dbReference type="EMBL" id="CP001643">
    <property type="protein sequence ID" value="ACU84793.1"/>
    <property type="molecule type" value="Genomic_DNA"/>
</dbReference>
<dbReference type="KEGG" id="bfa:Bfae_09400"/>
<dbReference type="Proteomes" id="UP000001919">
    <property type="component" value="Chromosome"/>
</dbReference>
<dbReference type="STRING" id="446465.Bfae_09400"/>
<feature type="domain" description="Activator of Hsp90 ATPase homologue 1/2-like C-terminal" evidence="2">
    <location>
        <begin position="44"/>
        <end position="135"/>
    </location>
</feature>
<evidence type="ECO:0000313" key="3">
    <source>
        <dbReference type="EMBL" id="ACU84793.1"/>
    </source>
</evidence>
<evidence type="ECO:0000313" key="4">
    <source>
        <dbReference type="Proteomes" id="UP000001919"/>
    </source>
</evidence>
<dbReference type="HOGENOM" id="CLU_108923_0_0_11"/>
<evidence type="ECO:0000256" key="1">
    <source>
        <dbReference type="ARBA" id="ARBA00006817"/>
    </source>
</evidence>
<dbReference type="AlphaFoldDB" id="C7MAN5"/>
<dbReference type="OrthoDB" id="8117292at2"/>